<keyword evidence="2" id="KW-0472">Membrane</keyword>
<feature type="transmembrane region" description="Helical" evidence="2">
    <location>
        <begin position="149"/>
        <end position="169"/>
    </location>
</feature>
<dbReference type="SUPFAM" id="SSF103481">
    <property type="entry name" value="Multidrug resistance efflux transporter EmrE"/>
    <property type="match status" value="2"/>
</dbReference>
<dbReference type="Pfam" id="PF00892">
    <property type="entry name" value="EamA"/>
    <property type="match status" value="2"/>
</dbReference>
<dbReference type="PANTHER" id="PTHR22911:SF102">
    <property type="entry name" value="MEMBRANE PROTEIN"/>
    <property type="match status" value="1"/>
</dbReference>
<accession>A0ABU1YJR7</accession>
<dbReference type="InterPro" id="IPR037185">
    <property type="entry name" value="EmrE-like"/>
</dbReference>
<evidence type="ECO:0000259" key="3">
    <source>
        <dbReference type="Pfam" id="PF00892"/>
    </source>
</evidence>
<feature type="transmembrane region" description="Helical" evidence="2">
    <location>
        <begin position="176"/>
        <end position="197"/>
    </location>
</feature>
<feature type="transmembrane region" description="Helical" evidence="2">
    <location>
        <begin position="264"/>
        <end position="281"/>
    </location>
</feature>
<comment type="caution">
    <text evidence="4">The sequence shown here is derived from an EMBL/GenBank/DDBJ whole genome shotgun (WGS) entry which is preliminary data.</text>
</comment>
<proteinExistence type="predicted"/>
<dbReference type="RefSeq" id="WP_310263452.1">
    <property type="nucleotide sequence ID" value="NZ_JAVDXU010000001.1"/>
</dbReference>
<dbReference type="EMBL" id="JAVDXU010000001">
    <property type="protein sequence ID" value="MDR7269099.1"/>
    <property type="molecule type" value="Genomic_DNA"/>
</dbReference>
<keyword evidence="2" id="KW-1133">Transmembrane helix</keyword>
<protein>
    <submittedName>
        <fullName evidence="4">Drug/metabolite transporter (DMT)-like permease</fullName>
    </submittedName>
</protein>
<feature type="region of interest" description="Disordered" evidence="1">
    <location>
        <begin position="285"/>
        <end position="304"/>
    </location>
</feature>
<dbReference type="PANTHER" id="PTHR22911">
    <property type="entry name" value="ACYL-MALONYL CONDENSING ENZYME-RELATED"/>
    <property type="match status" value="1"/>
</dbReference>
<dbReference type="Gene3D" id="1.10.3730.20">
    <property type="match status" value="1"/>
</dbReference>
<evidence type="ECO:0000313" key="5">
    <source>
        <dbReference type="Proteomes" id="UP001180453"/>
    </source>
</evidence>
<organism evidence="4 5">
    <name type="scientific">Roseateles saccharophilus</name>
    <name type="common">Pseudomonas saccharophila</name>
    <dbReference type="NCBI Taxonomy" id="304"/>
    <lineage>
        <taxon>Bacteria</taxon>
        <taxon>Pseudomonadati</taxon>
        <taxon>Pseudomonadota</taxon>
        <taxon>Betaproteobacteria</taxon>
        <taxon>Burkholderiales</taxon>
        <taxon>Sphaerotilaceae</taxon>
        <taxon>Roseateles</taxon>
    </lineage>
</organism>
<feature type="transmembrane region" description="Helical" evidence="2">
    <location>
        <begin position="12"/>
        <end position="30"/>
    </location>
</feature>
<feature type="transmembrane region" description="Helical" evidence="2">
    <location>
        <begin position="36"/>
        <end position="57"/>
    </location>
</feature>
<feature type="transmembrane region" description="Helical" evidence="2">
    <location>
        <begin position="209"/>
        <end position="229"/>
    </location>
</feature>
<feature type="transmembrane region" description="Helical" evidence="2">
    <location>
        <begin position="92"/>
        <end position="112"/>
    </location>
</feature>
<evidence type="ECO:0000313" key="4">
    <source>
        <dbReference type="EMBL" id="MDR7269099.1"/>
    </source>
</evidence>
<evidence type="ECO:0000256" key="1">
    <source>
        <dbReference type="SAM" id="MobiDB-lite"/>
    </source>
</evidence>
<dbReference type="Proteomes" id="UP001180453">
    <property type="component" value="Unassembled WGS sequence"/>
</dbReference>
<feature type="transmembrane region" description="Helical" evidence="2">
    <location>
        <begin position="64"/>
        <end position="86"/>
    </location>
</feature>
<feature type="transmembrane region" description="Helical" evidence="2">
    <location>
        <begin position="241"/>
        <end position="258"/>
    </location>
</feature>
<feature type="transmembrane region" description="Helical" evidence="2">
    <location>
        <begin position="119"/>
        <end position="137"/>
    </location>
</feature>
<name>A0ABU1YJR7_ROSSA</name>
<feature type="domain" description="EamA" evidence="3">
    <location>
        <begin position="26"/>
        <end position="136"/>
    </location>
</feature>
<feature type="domain" description="EamA" evidence="3">
    <location>
        <begin position="151"/>
        <end position="280"/>
    </location>
</feature>
<keyword evidence="5" id="KW-1185">Reference proteome</keyword>
<reference evidence="4 5" key="1">
    <citation type="submission" date="2023-07" db="EMBL/GenBank/DDBJ databases">
        <title>Sorghum-associated microbial communities from plants grown in Nebraska, USA.</title>
        <authorList>
            <person name="Schachtman D."/>
        </authorList>
    </citation>
    <scope>NUCLEOTIDE SEQUENCE [LARGE SCALE GENOMIC DNA]</scope>
    <source>
        <strain evidence="4 5">BE314</strain>
    </source>
</reference>
<evidence type="ECO:0000256" key="2">
    <source>
        <dbReference type="SAM" id="Phobius"/>
    </source>
</evidence>
<dbReference type="InterPro" id="IPR000620">
    <property type="entry name" value="EamA_dom"/>
</dbReference>
<gene>
    <name evidence="4" type="ORF">J2X20_001728</name>
</gene>
<keyword evidence="2" id="KW-0812">Transmembrane</keyword>
<sequence>MSPTTRGALEMGSAMSLLGSIGYFVLLSGLAPLDVVFWRCGFGLLTLALICTALGLWRRPSARELGLAVLGGVAIVLNWVLLFGAYGRASVAVATAVYNLQPFLLMGLGVVFFGERLSLARLAWVALAFAGMVLIVQAKPSAGYVGGDFGLGVAMALGAAALWAVAAVVAKRLSGVPAPLIALIQVAVGLLMLAPFADFGQLPQTALGWMPLVVLGVVHTGLMYALMYAGVQRLPTALQGGLSFLYPVVAILVDWLALGHELAPLQWLGAAAILLGAAGLFKASRPAPSGSPAPRRNPARPSCP</sequence>